<comment type="caution">
    <text evidence="4">The sequence shown here is derived from an EMBL/GenBank/DDBJ whole genome shotgun (WGS) entry which is preliminary data.</text>
</comment>
<feature type="domain" description="Ricin B lectin" evidence="3">
    <location>
        <begin position="142"/>
        <end position="278"/>
    </location>
</feature>
<evidence type="ECO:0000313" key="5">
    <source>
        <dbReference type="Proteomes" id="UP000605568"/>
    </source>
</evidence>
<keyword evidence="2" id="KW-0472">Membrane</keyword>
<dbReference type="InterPro" id="IPR035992">
    <property type="entry name" value="Ricin_B-like_lectins"/>
</dbReference>
<accession>A0ABQ3MM26</accession>
<feature type="compositionally biased region" description="Pro residues" evidence="1">
    <location>
        <begin position="116"/>
        <end position="135"/>
    </location>
</feature>
<dbReference type="Proteomes" id="UP000605568">
    <property type="component" value="Unassembled WGS sequence"/>
</dbReference>
<dbReference type="InterPro" id="IPR000772">
    <property type="entry name" value="Ricin_B_lectin"/>
</dbReference>
<dbReference type="Pfam" id="PF00652">
    <property type="entry name" value="Ricin_B_lectin"/>
    <property type="match status" value="1"/>
</dbReference>
<dbReference type="RefSeq" id="WP_191303256.1">
    <property type="nucleotide sequence ID" value="NZ_BNAR01000012.1"/>
</dbReference>
<dbReference type="CDD" id="cd00161">
    <property type="entry name" value="beta-trefoil_Ricin-like"/>
    <property type="match status" value="1"/>
</dbReference>
<name>A0ABQ3MM26_9PSEU</name>
<evidence type="ECO:0000259" key="3">
    <source>
        <dbReference type="SMART" id="SM00458"/>
    </source>
</evidence>
<feature type="compositionally biased region" description="Low complexity" evidence="1">
    <location>
        <begin position="82"/>
        <end position="115"/>
    </location>
</feature>
<protein>
    <recommendedName>
        <fullName evidence="3">Ricin B lectin domain-containing protein</fullName>
    </recommendedName>
</protein>
<dbReference type="SMART" id="SM00458">
    <property type="entry name" value="RICIN"/>
    <property type="match status" value="1"/>
</dbReference>
<evidence type="ECO:0000313" key="4">
    <source>
        <dbReference type="EMBL" id="GHH53062.1"/>
    </source>
</evidence>
<evidence type="ECO:0000256" key="2">
    <source>
        <dbReference type="SAM" id="Phobius"/>
    </source>
</evidence>
<keyword evidence="2" id="KW-1133">Transmembrane helix</keyword>
<dbReference type="EMBL" id="BNAR01000012">
    <property type="protein sequence ID" value="GHH53062.1"/>
    <property type="molecule type" value="Genomic_DNA"/>
</dbReference>
<keyword evidence="5" id="KW-1185">Reference proteome</keyword>
<evidence type="ECO:0000256" key="1">
    <source>
        <dbReference type="SAM" id="MobiDB-lite"/>
    </source>
</evidence>
<dbReference type="SUPFAM" id="SSF50370">
    <property type="entry name" value="Ricin B-like lectins"/>
    <property type="match status" value="1"/>
</dbReference>
<feature type="region of interest" description="Disordered" evidence="1">
    <location>
        <begin position="82"/>
        <end position="143"/>
    </location>
</feature>
<organism evidence="4 5">
    <name type="scientific">Lentzea cavernae</name>
    <dbReference type="NCBI Taxonomy" id="2020703"/>
    <lineage>
        <taxon>Bacteria</taxon>
        <taxon>Bacillati</taxon>
        <taxon>Actinomycetota</taxon>
        <taxon>Actinomycetes</taxon>
        <taxon>Pseudonocardiales</taxon>
        <taxon>Pseudonocardiaceae</taxon>
        <taxon>Lentzea</taxon>
    </lineage>
</organism>
<gene>
    <name evidence="4" type="ORF">GCM10017774_65960</name>
</gene>
<proteinExistence type="predicted"/>
<keyword evidence="2" id="KW-0812">Transmembrane</keyword>
<dbReference type="Gene3D" id="2.80.10.50">
    <property type="match status" value="1"/>
</dbReference>
<feature type="transmembrane region" description="Helical" evidence="2">
    <location>
        <begin position="40"/>
        <end position="64"/>
    </location>
</feature>
<dbReference type="PROSITE" id="PS50231">
    <property type="entry name" value="RICIN_B_LECTIN"/>
    <property type="match status" value="1"/>
</dbReference>
<reference evidence="5" key="1">
    <citation type="journal article" date="2019" name="Int. J. Syst. Evol. Microbiol.">
        <title>The Global Catalogue of Microorganisms (GCM) 10K type strain sequencing project: providing services to taxonomists for standard genome sequencing and annotation.</title>
        <authorList>
            <consortium name="The Broad Institute Genomics Platform"/>
            <consortium name="The Broad Institute Genome Sequencing Center for Infectious Disease"/>
            <person name="Wu L."/>
            <person name="Ma J."/>
        </authorList>
    </citation>
    <scope>NUCLEOTIDE SEQUENCE [LARGE SCALE GENOMIC DNA]</scope>
    <source>
        <strain evidence="5">CGMCC 4.7367</strain>
    </source>
</reference>
<sequence>MTEAGEHTENSADGDNRGNLLQARTVRDVYFPGSGKRLSLLARAAIVLGVAAALTVAVVAAVYLKNDGQPAATTTTVAAPPTLSTAATSPSSGTTVTPTVVTSTVTTLEPRTTAPPSRPTTVPAPQPPAPAPGPVKPATDGPGYLVPVGNAQRAADFYQNSWNDVVMWERHPSSDGTSFQPFWAREFSDANPAVFRIRNQRGNLCMEPVFQENFGEHVKANACSWSNDAQLWQTVNTSQVGHVASGRCLGTANGSYDDGTWLIASLCTGSADQKWRIAR</sequence>